<evidence type="ECO:0000313" key="6">
    <source>
        <dbReference type="EMBL" id="KAD7478441.1"/>
    </source>
</evidence>
<dbReference type="PANTHER" id="PTHR47718">
    <property type="entry name" value="OS01G0519700 PROTEIN"/>
    <property type="match status" value="1"/>
</dbReference>
<evidence type="ECO:0000256" key="1">
    <source>
        <dbReference type="ARBA" id="ARBA00022723"/>
    </source>
</evidence>
<proteinExistence type="predicted"/>
<accession>A0A5N6Q392</accession>
<dbReference type="InterPro" id="IPR007527">
    <property type="entry name" value="Znf_SWIM"/>
</dbReference>
<keyword evidence="7" id="KW-1185">Reference proteome</keyword>
<name>A0A5N6Q392_9ASTR</name>
<comment type="caution">
    <text evidence="6">The sequence shown here is derived from an EMBL/GenBank/DDBJ whole genome shotgun (WGS) entry which is preliminary data.</text>
</comment>
<dbReference type="PANTHER" id="PTHR47718:SF7">
    <property type="entry name" value="PROTEIN FAR1-RELATED SEQUENCE"/>
    <property type="match status" value="1"/>
</dbReference>
<dbReference type="OrthoDB" id="1572185at2759"/>
<evidence type="ECO:0000313" key="7">
    <source>
        <dbReference type="Proteomes" id="UP000326396"/>
    </source>
</evidence>
<evidence type="ECO:0000256" key="3">
    <source>
        <dbReference type="ARBA" id="ARBA00022833"/>
    </source>
</evidence>
<dbReference type="EMBL" id="SZYD01000001">
    <property type="protein sequence ID" value="KAD7478441.1"/>
    <property type="molecule type" value="Genomic_DNA"/>
</dbReference>
<dbReference type="PROSITE" id="PS50966">
    <property type="entry name" value="ZF_SWIM"/>
    <property type="match status" value="1"/>
</dbReference>
<evidence type="ECO:0000256" key="2">
    <source>
        <dbReference type="ARBA" id="ARBA00022771"/>
    </source>
</evidence>
<keyword evidence="1" id="KW-0479">Metal-binding</keyword>
<organism evidence="6 7">
    <name type="scientific">Mikania micrantha</name>
    <name type="common">bitter vine</name>
    <dbReference type="NCBI Taxonomy" id="192012"/>
    <lineage>
        <taxon>Eukaryota</taxon>
        <taxon>Viridiplantae</taxon>
        <taxon>Streptophyta</taxon>
        <taxon>Embryophyta</taxon>
        <taxon>Tracheophyta</taxon>
        <taxon>Spermatophyta</taxon>
        <taxon>Magnoliopsida</taxon>
        <taxon>eudicotyledons</taxon>
        <taxon>Gunneridae</taxon>
        <taxon>Pentapetalae</taxon>
        <taxon>asterids</taxon>
        <taxon>campanulids</taxon>
        <taxon>Asterales</taxon>
        <taxon>Asteraceae</taxon>
        <taxon>Asteroideae</taxon>
        <taxon>Heliantheae alliance</taxon>
        <taxon>Eupatorieae</taxon>
        <taxon>Mikania</taxon>
    </lineage>
</organism>
<sequence>MDLEVKSQEVAFETNLIDDIDAKGHLVVSDIETEKTNEVDVDFDSRKKQMMLSEGFLILRDVKKRRRDLRTGCQAFLRISKTKDGKCSNVGTWSNWVETLSKAGSRSTKNPIEAKAKAGSRYTKNLFDVFKKEWAEATFNLTHETISKSLEEIKYRVGQLNIGKIYWRTVNFRLLDTIDVICSCAKFETYGILCKHILYVLKKRHVETLPDHYILPRWTLDARHKLDNYTIGLEDKHNENEVSSLTLWCVQSNFRKAIEQAKDSSYEIGKLNTILLTFLEEQSTQTKPKYVQTASQDSNVGSSQVNIIPQISIRDPLVHTNTKGRPKSATRIKSSLEAPKKKSCSYCKGLGHYISGCLKKKMTAASRIVDKY</sequence>
<evidence type="ECO:0000259" key="5">
    <source>
        <dbReference type="PROSITE" id="PS50966"/>
    </source>
</evidence>
<dbReference type="AlphaFoldDB" id="A0A5N6Q392"/>
<dbReference type="Proteomes" id="UP000326396">
    <property type="component" value="Linkage Group LG1"/>
</dbReference>
<dbReference type="SMART" id="SM00575">
    <property type="entry name" value="ZnF_PMZ"/>
    <property type="match status" value="1"/>
</dbReference>
<gene>
    <name evidence="6" type="ORF">E3N88_01577</name>
</gene>
<protein>
    <recommendedName>
        <fullName evidence="5">SWIM-type domain-containing protein</fullName>
    </recommendedName>
</protein>
<feature type="domain" description="SWIM-type" evidence="5">
    <location>
        <begin position="168"/>
        <end position="205"/>
    </location>
</feature>
<evidence type="ECO:0000256" key="4">
    <source>
        <dbReference type="PROSITE-ProRule" id="PRU00325"/>
    </source>
</evidence>
<dbReference type="InterPro" id="IPR006564">
    <property type="entry name" value="Znf_PMZ"/>
</dbReference>
<dbReference type="GO" id="GO:0008270">
    <property type="term" value="F:zinc ion binding"/>
    <property type="evidence" value="ECO:0007669"/>
    <property type="project" value="UniProtKB-KW"/>
</dbReference>
<dbReference type="Pfam" id="PF04434">
    <property type="entry name" value="SWIM"/>
    <property type="match status" value="1"/>
</dbReference>
<keyword evidence="2 4" id="KW-0863">Zinc-finger</keyword>
<keyword evidence="3" id="KW-0862">Zinc</keyword>
<reference evidence="6 7" key="1">
    <citation type="submission" date="2019-05" db="EMBL/GenBank/DDBJ databases">
        <title>Mikania micrantha, genome provides insights into the molecular mechanism of rapid growth.</title>
        <authorList>
            <person name="Liu B."/>
        </authorList>
    </citation>
    <scope>NUCLEOTIDE SEQUENCE [LARGE SCALE GENOMIC DNA]</scope>
    <source>
        <strain evidence="6">NLD-2019</strain>
        <tissue evidence="6">Leaf</tissue>
    </source>
</reference>